<dbReference type="AlphaFoldDB" id="A0AA41XCY3"/>
<dbReference type="Proteomes" id="UP001156102">
    <property type="component" value="Unassembled WGS sequence"/>
</dbReference>
<feature type="transmembrane region" description="Helical" evidence="1">
    <location>
        <begin position="42"/>
        <end position="61"/>
    </location>
</feature>
<name>A0AA41XCY3_9BACI</name>
<keyword evidence="1" id="KW-1133">Transmembrane helix</keyword>
<sequence length="71" mass="8588">MRLMFPILSLWSLGMLLFHWPQLREATRTVKGFFLLCVGVSWGLWLYIALVKHIWYPTVWLHDMIERLLPF</sequence>
<protein>
    <submittedName>
        <fullName evidence="2">Uncharacterized protein</fullName>
    </submittedName>
</protein>
<gene>
    <name evidence="2" type="ORF">NK662_21280</name>
</gene>
<comment type="caution">
    <text evidence="2">The sequence shown here is derived from an EMBL/GenBank/DDBJ whole genome shotgun (WGS) entry which is preliminary data.</text>
</comment>
<dbReference type="RefSeq" id="WP_254760985.1">
    <property type="nucleotide sequence ID" value="NZ_JANCLT010000018.1"/>
</dbReference>
<accession>A0AA41XCY3</accession>
<organism evidence="2 3">
    <name type="scientific">Ectobacillus ponti</name>
    <dbReference type="NCBI Taxonomy" id="2961894"/>
    <lineage>
        <taxon>Bacteria</taxon>
        <taxon>Bacillati</taxon>
        <taxon>Bacillota</taxon>
        <taxon>Bacilli</taxon>
        <taxon>Bacillales</taxon>
        <taxon>Bacillaceae</taxon>
        <taxon>Ectobacillus</taxon>
    </lineage>
</organism>
<evidence type="ECO:0000313" key="2">
    <source>
        <dbReference type="EMBL" id="MCP8971059.1"/>
    </source>
</evidence>
<evidence type="ECO:0000313" key="3">
    <source>
        <dbReference type="Proteomes" id="UP001156102"/>
    </source>
</evidence>
<reference evidence="2" key="1">
    <citation type="submission" date="2022-07" db="EMBL/GenBank/DDBJ databases">
        <authorList>
            <person name="Li W.-J."/>
            <person name="Deng Q.-Q."/>
        </authorList>
    </citation>
    <scope>NUCLEOTIDE SEQUENCE</scope>
    <source>
        <strain evidence="2">SYSU M60031</strain>
    </source>
</reference>
<keyword evidence="1" id="KW-0812">Transmembrane</keyword>
<keyword evidence="3" id="KW-1185">Reference proteome</keyword>
<keyword evidence="1" id="KW-0472">Membrane</keyword>
<dbReference type="EMBL" id="JANCLT010000018">
    <property type="protein sequence ID" value="MCP8971059.1"/>
    <property type="molecule type" value="Genomic_DNA"/>
</dbReference>
<evidence type="ECO:0000256" key="1">
    <source>
        <dbReference type="SAM" id="Phobius"/>
    </source>
</evidence>
<proteinExistence type="predicted"/>